<organism evidence="2 3">
    <name type="scientific">Eumeta variegata</name>
    <name type="common">Bagworm moth</name>
    <name type="synonym">Eumeta japonica</name>
    <dbReference type="NCBI Taxonomy" id="151549"/>
    <lineage>
        <taxon>Eukaryota</taxon>
        <taxon>Metazoa</taxon>
        <taxon>Ecdysozoa</taxon>
        <taxon>Arthropoda</taxon>
        <taxon>Hexapoda</taxon>
        <taxon>Insecta</taxon>
        <taxon>Pterygota</taxon>
        <taxon>Neoptera</taxon>
        <taxon>Endopterygota</taxon>
        <taxon>Lepidoptera</taxon>
        <taxon>Glossata</taxon>
        <taxon>Ditrysia</taxon>
        <taxon>Tineoidea</taxon>
        <taxon>Psychidae</taxon>
        <taxon>Oiketicinae</taxon>
        <taxon>Eumeta</taxon>
    </lineage>
</organism>
<dbReference type="AlphaFoldDB" id="A0A4C1ZWG5"/>
<evidence type="ECO:0000313" key="3">
    <source>
        <dbReference type="Proteomes" id="UP000299102"/>
    </source>
</evidence>
<proteinExistence type="predicted"/>
<dbReference type="Proteomes" id="UP000299102">
    <property type="component" value="Unassembled WGS sequence"/>
</dbReference>
<keyword evidence="3" id="KW-1185">Reference proteome</keyword>
<name>A0A4C1ZWG5_EUMVA</name>
<dbReference type="EMBL" id="BGZK01002265">
    <property type="protein sequence ID" value="GBP92340.1"/>
    <property type="molecule type" value="Genomic_DNA"/>
</dbReference>
<comment type="caution">
    <text evidence="2">The sequence shown here is derived from an EMBL/GenBank/DDBJ whole genome shotgun (WGS) entry which is preliminary data.</text>
</comment>
<evidence type="ECO:0000313" key="2">
    <source>
        <dbReference type="EMBL" id="GBP92340.1"/>
    </source>
</evidence>
<accession>A0A4C1ZWG5</accession>
<reference evidence="2 3" key="1">
    <citation type="journal article" date="2019" name="Commun. Biol.">
        <title>The bagworm genome reveals a unique fibroin gene that provides high tensile strength.</title>
        <authorList>
            <person name="Kono N."/>
            <person name="Nakamura H."/>
            <person name="Ohtoshi R."/>
            <person name="Tomita M."/>
            <person name="Numata K."/>
            <person name="Arakawa K."/>
        </authorList>
    </citation>
    <scope>NUCLEOTIDE SEQUENCE [LARGE SCALE GENOMIC DNA]</scope>
</reference>
<gene>
    <name evidence="2" type="ORF">EVAR_63363_1</name>
</gene>
<evidence type="ECO:0000256" key="1">
    <source>
        <dbReference type="SAM" id="MobiDB-lite"/>
    </source>
</evidence>
<protein>
    <submittedName>
        <fullName evidence="2">Uncharacterized protein</fullName>
    </submittedName>
</protein>
<sequence>MSSELRKCSSSGPLTQFALEKSAQKTSALQRGTARNNSGETIAAVDRRDRLGDNAARAGRRRYRRNSIFGGNDERFTGRVSCERSGRRRRPRLAVVVVGESATFRYRCISVESRALYGFAVILVPAHAASN</sequence>
<feature type="compositionally biased region" description="Polar residues" evidence="1">
    <location>
        <begin position="24"/>
        <end position="40"/>
    </location>
</feature>
<feature type="region of interest" description="Disordered" evidence="1">
    <location>
        <begin position="21"/>
        <end position="47"/>
    </location>
</feature>